<keyword evidence="4" id="KW-1185">Reference proteome</keyword>
<feature type="transmembrane region" description="Helical" evidence="1">
    <location>
        <begin position="226"/>
        <end position="245"/>
    </location>
</feature>
<keyword evidence="1" id="KW-0812">Transmembrane</keyword>
<dbReference type="OrthoDB" id="4715924at2"/>
<sequence>MSAVAVMLIAMGVADAVRRLIRPVWVPVVLAPVVVIVCAVLAGLWHLGDLALLAVAAAASAGWVMLGARAERTGAHQGAPLAVVALAMATLIVLSGWASDVGGLVARWSSWVDVPAVGDMDPTRLLMIVGAALLQIVTGNQLVRLVLGSVGAVKPEGQPQASDKLKGGRLLGPMERLLIYGLGLAGQLAAATAVVAAKSIIRFPEINAQKAFQNGNIIGIDDVTEYFLVGSFASWIIALGGLALAQ</sequence>
<feature type="transmembrane region" description="Helical" evidence="1">
    <location>
        <begin position="24"/>
        <end position="44"/>
    </location>
</feature>
<evidence type="ECO:0000313" key="5">
    <source>
        <dbReference type="Proteomes" id="UP000465302"/>
    </source>
</evidence>
<evidence type="ECO:0000256" key="1">
    <source>
        <dbReference type="SAM" id="Phobius"/>
    </source>
</evidence>
<dbReference type="EMBL" id="BLKS01000001">
    <property type="protein sequence ID" value="GFG54469.1"/>
    <property type="molecule type" value="Genomic_DNA"/>
</dbReference>
<evidence type="ECO:0008006" key="6">
    <source>
        <dbReference type="Google" id="ProtNLM"/>
    </source>
</evidence>
<name>A0A2A7NH48_MYCAG</name>
<feature type="transmembrane region" description="Helical" evidence="1">
    <location>
        <begin position="177"/>
        <end position="197"/>
    </location>
</feature>
<feature type="transmembrane region" description="Helical" evidence="1">
    <location>
        <begin position="80"/>
        <end position="105"/>
    </location>
</feature>
<evidence type="ECO:0000313" key="2">
    <source>
        <dbReference type="EMBL" id="GFG54469.1"/>
    </source>
</evidence>
<comment type="caution">
    <text evidence="3">The sequence shown here is derived from an EMBL/GenBank/DDBJ whole genome shotgun (WGS) entry which is preliminary data.</text>
</comment>
<keyword evidence="1" id="KW-1133">Transmembrane helix</keyword>
<dbReference type="EMBL" id="PDCP01000001">
    <property type="protein sequence ID" value="PEG43136.1"/>
    <property type="molecule type" value="Genomic_DNA"/>
</dbReference>
<proteinExistence type="predicted"/>
<evidence type="ECO:0000313" key="4">
    <source>
        <dbReference type="Proteomes" id="UP000220914"/>
    </source>
</evidence>
<dbReference type="RefSeq" id="WP_097937709.1">
    <property type="nucleotide sequence ID" value="NZ_BLKS01000001.1"/>
</dbReference>
<feature type="transmembrane region" description="Helical" evidence="1">
    <location>
        <begin position="50"/>
        <end position="68"/>
    </location>
</feature>
<reference evidence="3 4" key="1">
    <citation type="submission" date="2017-10" db="EMBL/GenBank/DDBJ databases">
        <title>The new phylogeny of genus Mycobacterium.</title>
        <authorList>
            <person name="Tortoli E."/>
            <person name="Trovato A."/>
            <person name="Cirillo D.M."/>
        </authorList>
    </citation>
    <scope>NUCLEOTIDE SEQUENCE [LARGE SCALE GENOMIC DNA]</scope>
    <source>
        <strain evidence="3 4">CCUG37673</strain>
    </source>
</reference>
<gene>
    <name evidence="3" type="ORF">CQY20_00675</name>
    <name evidence="2" type="ORF">MAGR_59100</name>
</gene>
<feature type="transmembrane region" description="Helical" evidence="1">
    <location>
        <begin position="125"/>
        <end position="147"/>
    </location>
</feature>
<reference evidence="2" key="3">
    <citation type="submission" date="2020-02" db="EMBL/GenBank/DDBJ databases">
        <authorList>
            <person name="Matsumoto Y."/>
            <person name="Motooka D."/>
            <person name="Nakamura S."/>
        </authorList>
    </citation>
    <scope>NUCLEOTIDE SEQUENCE</scope>
    <source>
        <strain evidence="2">JCM 6377</strain>
    </source>
</reference>
<dbReference type="AlphaFoldDB" id="A0A2A7NH48"/>
<protein>
    <recommendedName>
        <fullName evidence="6">DUF4126 domain-containing protein</fullName>
    </recommendedName>
</protein>
<dbReference type="Proteomes" id="UP000465302">
    <property type="component" value="Unassembled WGS sequence"/>
</dbReference>
<reference evidence="2 5" key="2">
    <citation type="journal article" date="2019" name="Emerg. Microbes Infect.">
        <title>Comprehensive subspecies identification of 175 nontuberculous mycobacteria species based on 7547 genomic profiles.</title>
        <authorList>
            <person name="Matsumoto Y."/>
            <person name="Kinjo T."/>
            <person name="Motooka D."/>
            <person name="Nabeya D."/>
            <person name="Jung N."/>
            <person name="Uechi K."/>
            <person name="Horii T."/>
            <person name="Iida T."/>
            <person name="Fujita J."/>
            <person name="Nakamura S."/>
        </authorList>
    </citation>
    <scope>NUCLEOTIDE SEQUENCE [LARGE SCALE GENOMIC DNA]</scope>
    <source>
        <strain evidence="2 5">JCM 6377</strain>
    </source>
</reference>
<evidence type="ECO:0000313" key="3">
    <source>
        <dbReference type="EMBL" id="PEG43136.1"/>
    </source>
</evidence>
<organism evidence="3 4">
    <name type="scientific">Mycolicibacterium agri</name>
    <name type="common">Mycobacterium agri</name>
    <dbReference type="NCBI Taxonomy" id="36811"/>
    <lineage>
        <taxon>Bacteria</taxon>
        <taxon>Bacillati</taxon>
        <taxon>Actinomycetota</taxon>
        <taxon>Actinomycetes</taxon>
        <taxon>Mycobacteriales</taxon>
        <taxon>Mycobacteriaceae</taxon>
        <taxon>Mycolicibacterium</taxon>
    </lineage>
</organism>
<keyword evidence="1" id="KW-0472">Membrane</keyword>
<dbReference type="Proteomes" id="UP000220914">
    <property type="component" value="Unassembled WGS sequence"/>
</dbReference>
<accession>A0A2A7NH48</accession>